<gene>
    <name evidence="1" type="ordered locus">AXX17_At5g33020</name>
</gene>
<dbReference type="PANTHER" id="PTHR44137:SF27">
    <property type="entry name" value="GENOME ASSEMBLY, CHROMOSOME: A04"/>
    <property type="match status" value="1"/>
</dbReference>
<dbReference type="EMBL" id="LUHQ01000005">
    <property type="protein sequence ID" value="OAO93101.1"/>
    <property type="molecule type" value="Genomic_DNA"/>
</dbReference>
<evidence type="ECO:0000313" key="2">
    <source>
        <dbReference type="Proteomes" id="UP000078284"/>
    </source>
</evidence>
<dbReference type="Proteomes" id="UP000078284">
    <property type="component" value="Chromosome 5"/>
</dbReference>
<reference evidence="2" key="1">
    <citation type="journal article" date="2016" name="Proc. Natl. Acad. Sci. U.S.A.">
        <title>Chromosome-level assembly of Arabidopsis thaliana Ler reveals the extent of translocation and inversion polymorphisms.</title>
        <authorList>
            <person name="Zapata L."/>
            <person name="Ding J."/>
            <person name="Willing E.M."/>
            <person name="Hartwig B."/>
            <person name="Bezdan D."/>
            <person name="Jiao W.B."/>
            <person name="Patel V."/>
            <person name="Velikkakam James G."/>
            <person name="Koornneef M."/>
            <person name="Ossowski S."/>
            <person name="Schneeberger K."/>
        </authorList>
    </citation>
    <scope>NUCLEOTIDE SEQUENCE [LARGE SCALE GENOMIC DNA]</scope>
    <source>
        <strain evidence="2">cv. Landsberg erecta</strain>
    </source>
</reference>
<proteinExistence type="predicted"/>
<sequence>MEAYTQDALKAKQFAERRFAEKDFAGARSYALRAKSLFPDLEGLSQMLTTYEVYIASQSRRSGEIDYYVGKEK</sequence>
<organism evidence="1 2">
    <name type="scientific">Arabidopsis thaliana</name>
    <name type="common">Mouse-ear cress</name>
    <dbReference type="NCBI Taxonomy" id="3702"/>
    <lineage>
        <taxon>Eukaryota</taxon>
        <taxon>Viridiplantae</taxon>
        <taxon>Streptophyta</taxon>
        <taxon>Embryophyta</taxon>
        <taxon>Tracheophyta</taxon>
        <taxon>Spermatophyta</taxon>
        <taxon>Magnoliopsida</taxon>
        <taxon>eudicotyledons</taxon>
        <taxon>Gunneridae</taxon>
        <taxon>Pentapetalae</taxon>
        <taxon>rosids</taxon>
        <taxon>malvids</taxon>
        <taxon>Brassicales</taxon>
        <taxon>Brassicaceae</taxon>
        <taxon>Camelineae</taxon>
        <taxon>Arabidopsis</taxon>
    </lineage>
</organism>
<dbReference type="AlphaFoldDB" id="A0A178UK35"/>
<name>A0A178UK35_ARATH</name>
<evidence type="ECO:0000313" key="1">
    <source>
        <dbReference type="EMBL" id="OAO93101.1"/>
    </source>
</evidence>
<dbReference type="PANTHER" id="PTHR44137">
    <property type="entry name" value="BNAC03G44070D PROTEIN"/>
    <property type="match status" value="1"/>
</dbReference>
<accession>A0A178UK35</accession>
<protein>
    <submittedName>
        <fullName evidence="1">Uncharacterized protein</fullName>
    </submittedName>
</protein>
<comment type="caution">
    <text evidence="1">The sequence shown here is derived from an EMBL/GenBank/DDBJ whole genome shotgun (WGS) entry which is preliminary data.</text>
</comment>